<dbReference type="RefSeq" id="WP_203760304.1">
    <property type="nucleotide sequence ID" value="NZ_BAAABO010000025.1"/>
</dbReference>
<name>A0ABQ3XX78_9ACTN</name>
<evidence type="ECO:0000313" key="1">
    <source>
        <dbReference type="EMBL" id="GID72347.1"/>
    </source>
</evidence>
<evidence type="ECO:0000313" key="2">
    <source>
        <dbReference type="Proteomes" id="UP000609879"/>
    </source>
</evidence>
<sequence>MRRAMGGLLVLVLGLAGCADPRDGGEQPQVAVSVSLPADPKAALAFAAEKLGEQSARITFTIAGGRPPGTRLAGVVDAATGNYDVTADSYAVRRIGDDVWMKATRMPKMELTLLQEQDLNKWIKLTAFNIETTNTFQPGFPWQLPRGTVEQGSKITRIGDRSFRGVAVRAPRGKDGHFAAEVDQAGRLTRVSSGFGESSDDLYVIEFSDFGLPVTVEPPPADEVIEKYVSTVDAGIF</sequence>
<reference evidence="1 2" key="1">
    <citation type="submission" date="2021-01" db="EMBL/GenBank/DDBJ databases">
        <title>Whole genome shotgun sequence of Actinoplanes deccanensis NBRC 13994.</title>
        <authorList>
            <person name="Komaki H."/>
            <person name="Tamura T."/>
        </authorList>
    </citation>
    <scope>NUCLEOTIDE SEQUENCE [LARGE SCALE GENOMIC DNA]</scope>
    <source>
        <strain evidence="1 2">NBRC 13994</strain>
    </source>
</reference>
<dbReference type="Proteomes" id="UP000609879">
    <property type="component" value="Unassembled WGS sequence"/>
</dbReference>
<dbReference type="PROSITE" id="PS51257">
    <property type="entry name" value="PROKAR_LIPOPROTEIN"/>
    <property type="match status" value="1"/>
</dbReference>
<dbReference type="EMBL" id="BOMI01000014">
    <property type="protein sequence ID" value="GID72347.1"/>
    <property type="molecule type" value="Genomic_DNA"/>
</dbReference>
<accession>A0ABQ3XX78</accession>
<comment type="caution">
    <text evidence="1">The sequence shown here is derived from an EMBL/GenBank/DDBJ whole genome shotgun (WGS) entry which is preliminary data.</text>
</comment>
<organism evidence="1 2">
    <name type="scientific">Paractinoplanes deccanensis</name>
    <dbReference type="NCBI Taxonomy" id="113561"/>
    <lineage>
        <taxon>Bacteria</taxon>
        <taxon>Bacillati</taxon>
        <taxon>Actinomycetota</taxon>
        <taxon>Actinomycetes</taxon>
        <taxon>Micromonosporales</taxon>
        <taxon>Micromonosporaceae</taxon>
        <taxon>Paractinoplanes</taxon>
    </lineage>
</organism>
<protein>
    <recommendedName>
        <fullName evidence="3">Lipoprotein</fullName>
    </recommendedName>
</protein>
<evidence type="ECO:0008006" key="3">
    <source>
        <dbReference type="Google" id="ProtNLM"/>
    </source>
</evidence>
<keyword evidence="2" id="KW-1185">Reference proteome</keyword>
<gene>
    <name evidence="1" type="ORF">Ade02nite_09880</name>
</gene>
<proteinExistence type="predicted"/>